<feature type="region of interest" description="Disordered" evidence="1">
    <location>
        <begin position="573"/>
        <end position="619"/>
    </location>
</feature>
<evidence type="ECO:0000313" key="3">
    <source>
        <dbReference type="Proteomes" id="UP001176521"/>
    </source>
</evidence>
<dbReference type="EMBL" id="JAPDMQ010000136">
    <property type="protein sequence ID" value="KAK0533473.1"/>
    <property type="molecule type" value="Genomic_DNA"/>
</dbReference>
<dbReference type="Proteomes" id="UP001176521">
    <property type="component" value="Unassembled WGS sequence"/>
</dbReference>
<gene>
    <name evidence="2" type="ORF">OC842_002952</name>
</gene>
<evidence type="ECO:0000256" key="1">
    <source>
        <dbReference type="SAM" id="MobiDB-lite"/>
    </source>
</evidence>
<dbReference type="AlphaFoldDB" id="A0AAN6GEZ1"/>
<protein>
    <submittedName>
        <fullName evidence="2">Uncharacterized protein</fullName>
    </submittedName>
</protein>
<keyword evidence="3" id="KW-1185">Reference proteome</keyword>
<name>A0AAN6GEZ1_9BASI</name>
<feature type="region of interest" description="Disordered" evidence="1">
    <location>
        <begin position="48"/>
        <end position="81"/>
    </location>
</feature>
<dbReference type="InterPro" id="IPR009836">
    <property type="entry name" value="GRDP-like"/>
</dbReference>
<evidence type="ECO:0000313" key="2">
    <source>
        <dbReference type="EMBL" id="KAK0533473.1"/>
    </source>
</evidence>
<proteinExistence type="predicted"/>
<dbReference type="Pfam" id="PF07173">
    <property type="entry name" value="GRDP-like"/>
    <property type="match status" value="1"/>
</dbReference>
<reference evidence="2" key="1">
    <citation type="journal article" date="2023" name="PhytoFront">
        <title>Draft Genome Resources of Seven Strains of Tilletia horrida, Causal Agent of Kernel Smut of Rice.</title>
        <authorList>
            <person name="Khanal S."/>
            <person name="Antony Babu S."/>
            <person name="Zhou X.G."/>
        </authorList>
    </citation>
    <scope>NUCLEOTIDE SEQUENCE</scope>
    <source>
        <strain evidence="2">TX3</strain>
    </source>
</reference>
<dbReference type="PANTHER" id="PTHR34365:SF7">
    <property type="entry name" value="GLYCINE-RICH DOMAIN-CONTAINING PROTEIN 1"/>
    <property type="match status" value="1"/>
</dbReference>
<sequence length="812" mass="88537">MDTTFRIGKHASVPAFVQLDELRAHLAILNVFRQIREDVLEGKELPADILSDPSSVGPPPKGKQPSVYYPVAPPPTKASNQDPEFVQQAVAALNDEMTTTRRWKCYLQRAVARFEVYINEVLPRSNTDPSAAKLDEAEFRAGGPSAPILVLDLQPQHLPPIDVLMVWHSFLLNPARFWEEAYHGGIVLKLLSFKFPLLQMASAIDPVTNRPHTPAAEEFWNANVQRWRFHLNMQPPPVVIERKRTGRLSSPNGMHFPCPHCGNDIFVPWMSCGPKETQRGLVEDSWLRSCARPCFQSITADKLRGKRLVQDLELWERDPDHRMAGTLIDLRNGTLLDDVNIANSVLYLKCSDRPGLVSAQRSKSSGPFSCFKPQSTQQLVMQHRFRFSGIAQSIQFSALDISPPSKREEIRRQIQLLLSPYGENTGLHETMTDLVGAVQRQFKFVEEMTKLGWANTENLAKGRDDISLARAIVRYHSWMHLMSRNKTMLCPTLDIDLCWHTHMLKRQYIGDTVRYVGRFINHDDKIEENTLSDAFERTAKLWQKTFDQPYSVCGCIHNKPSFGKRISRALSDVSSSGSGHGAGSGGSILQRFRGSSNEARDQPGGDDNNATHPSAHPAFFDDDSGSSYVFGISIRDGIRTSYLVKPIPSKRRLARLGPRNAVKRKAESHGHHSDAFVRSEPPYTGLYPFYFDPMGWTSLNNPMAPAGFEPLRPTEPVAQAGSDGGAILGTSTMTSSGGVIDGGPVYVSGTDILVGSTYDVGGGGFSYGGFSCGGGGGFSCGGGGGGGGGGDSGGGGGGGCGGGGGGCGGGGF</sequence>
<organism evidence="2 3">
    <name type="scientific">Tilletia horrida</name>
    <dbReference type="NCBI Taxonomy" id="155126"/>
    <lineage>
        <taxon>Eukaryota</taxon>
        <taxon>Fungi</taxon>
        <taxon>Dikarya</taxon>
        <taxon>Basidiomycota</taxon>
        <taxon>Ustilaginomycotina</taxon>
        <taxon>Exobasidiomycetes</taxon>
        <taxon>Tilletiales</taxon>
        <taxon>Tilletiaceae</taxon>
        <taxon>Tilletia</taxon>
    </lineage>
</organism>
<comment type="caution">
    <text evidence="2">The sequence shown here is derived from an EMBL/GenBank/DDBJ whole genome shotgun (WGS) entry which is preliminary data.</text>
</comment>
<accession>A0AAN6GEZ1</accession>
<dbReference type="PANTHER" id="PTHR34365">
    <property type="entry name" value="ENOLASE (DUF1399)"/>
    <property type="match status" value="1"/>
</dbReference>